<evidence type="ECO:0000313" key="8">
    <source>
        <dbReference type="EMBL" id="RVU94517.1"/>
    </source>
</evidence>
<dbReference type="Pfam" id="PF14659">
    <property type="entry name" value="Phage_int_SAM_3"/>
    <property type="match status" value="1"/>
</dbReference>
<dbReference type="PANTHER" id="PTHR30349">
    <property type="entry name" value="PHAGE INTEGRASE-RELATED"/>
    <property type="match status" value="1"/>
</dbReference>
<comment type="caution">
    <text evidence="8">The sequence shown here is derived from an EMBL/GenBank/DDBJ whole genome shotgun (WGS) entry which is preliminary data.</text>
</comment>
<dbReference type="GO" id="GO:0003677">
    <property type="term" value="F:DNA binding"/>
    <property type="evidence" value="ECO:0007669"/>
    <property type="project" value="UniProtKB-UniRule"/>
</dbReference>
<dbReference type="InterPro" id="IPR004107">
    <property type="entry name" value="Integrase_SAM-like_N"/>
</dbReference>
<dbReference type="CDD" id="cd01189">
    <property type="entry name" value="INT_ICEBs1_C_like"/>
    <property type="match status" value="1"/>
</dbReference>
<dbReference type="AlphaFoldDB" id="A0A437ULH8"/>
<dbReference type="InterPro" id="IPR050090">
    <property type="entry name" value="Tyrosine_recombinase_XerCD"/>
</dbReference>
<dbReference type="Gene3D" id="1.10.443.10">
    <property type="entry name" value="Intergrase catalytic core"/>
    <property type="match status" value="1"/>
</dbReference>
<dbReference type="GO" id="GO:0006310">
    <property type="term" value="P:DNA recombination"/>
    <property type="evidence" value="ECO:0007669"/>
    <property type="project" value="UniProtKB-KW"/>
</dbReference>
<protein>
    <submittedName>
        <fullName evidence="8">Site-specific integrase</fullName>
    </submittedName>
</protein>
<gene>
    <name evidence="8" type="ORF">EK398_06465</name>
</gene>
<dbReference type="Pfam" id="PF00589">
    <property type="entry name" value="Phage_integrase"/>
    <property type="match status" value="1"/>
</dbReference>
<dbReference type="InterPro" id="IPR013762">
    <property type="entry name" value="Integrase-like_cat_sf"/>
</dbReference>
<evidence type="ECO:0000256" key="3">
    <source>
        <dbReference type="ARBA" id="ARBA00023125"/>
    </source>
</evidence>
<evidence type="ECO:0000256" key="5">
    <source>
        <dbReference type="PROSITE-ProRule" id="PRU01248"/>
    </source>
</evidence>
<sequence>MASIIPRNKKLVVVYSYINEEKKRKQKWDSFSSKSEANKRKRFIEYYQSVHGSVLVPDEKEFAEGTQNTDTETSERISLSDFIRIYVDIYGQANWSVTTYRNKKALINNYINPLIGDIKLDELSTRKLSKFYHELLDVEEATGNRPTNGKTLQPANIKKIHDLIRSALNQAIAWEYLPPTSTNPAKMAVLPKIPKYERRVWEIDTFKLAIEKTEDDLLRLCMHLAFACSLRIGEILGLTWSNLIIDEQSIENGTARLTVEKQLSRVSKNAIKQLREKDIIKVFPSNKKNKTSLVLMTPKTDSSRRTVWLPRTVAKMLVQHKEKQKSLKKFFGSEYHNHKLVISHEDGSPVENKIIGKRLRKLCTEFDLPKVEFHSLRHLSTNYKLKMTNGDIKSVQGDTGHSKADMVTEVYTHIIDEDRRHNAEKMNQSFYESDLVEKNELDQNLQIMSIIQSLPADVKEKLLSLDGEVSETDLEGLKV</sequence>
<dbReference type="InterPro" id="IPR044068">
    <property type="entry name" value="CB"/>
</dbReference>
<dbReference type="InterPro" id="IPR011010">
    <property type="entry name" value="DNA_brk_join_enz"/>
</dbReference>
<keyword evidence="3 5" id="KW-0238">DNA-binding</keyword>
<feature type="domain" description="Tyr recombinase" evidence="6">
    <location>
        <begin position="192"/>
        <end position="427"/>
    </location>
</feature>
<dbReference type="SUPFAM" id="SSF56349">
    <property type="entry name" value="DNA breaking-rejoining enzymes"/>
    <property type="match status" value="1"/>
</dbReference>
<keyword evidence="4" id="KW-0233">DNA recombination</keyword>
<name>A0A437ULH8_ENTAV</name>
<dbReference type="InterPro" id="IPR010998">
    <property type="entry name" value="Integrase_recombinase_N"/>
</dbReference>
<dbReference type="RefSeq" id="WP_016180387.1">
    <property type="nucleotide sequence ID" value="NZ_CABGUH010000043.1"/>
</dbReference>
<dbReference type="PANTHER" id="PTHR30349:SF64">
    <property type="entry name" value="PROPHAGE INTEGRASE INTD-RELATED"/>
    <property type="match status" value="1"/>
</dbReference>
<proteinExistence type="inferred from homology"/>
<dbReference type="PROSITE" id="PS51898">
    <property type="entry name" value="TYR_RECOMBINASE"/>
    <property type="match status" value="1"/>
</dbReference>
<dbReference type="Gene3D" id="1.10.150.130">
    <property type="match status" value="1"/>
</dbReference>
<feature type="domain" description="Core-binding (CB)" evidence="7">
    <location>
        <begin position="77"/>
        <end position="172"/>
    </location>
</feature>
<dbReference type="PROSITE" id="PS51900">
    <property type="entry name" value="CB"/>
    <property type="match status" value="1"/>
</dbReference>
<keyword evidence="2" id="KW-0229">DNA integration</keyword>
<evidence type="ECO:0000259" key="7">
    <source>
        <dbReference type="PROSITE" id="PS51900"/>
    </source>
</evidence>
<dbReference type="InterPro" id="IPR002104">
    <property type="entry name" value="Integrase_catalytic"/>
</dbReference>
<dbReference type="EMBL" id="RYZS01000001">
    <property type="protein sequence ID" value="RVU94517.1"/>
    <property type="molecule type" value="Genomic_DNA"/>
</dbReference>
<evidence type="ECO:0000256" key="1">
    <source>
        <dbReference type="ARBA" id="ARBA00008857"/>
    </source>
</evidence>
<evidence type="ECO:0000313" key="9">
    <source>
        <dbReference type="Proteomes" id="UP000288388"/>
    </source>
</evidence>
<reference evidence="8 9" key="1">
    <citation type="submission" date="2018-12" db="EMBL/GenBank/DDBJ databases">
        <title>A novel vanA-carrying plasmid in a clinical isolate of Enterococcus avium.</title>
        <authorList>
            <person name="Bernasconi O.J."/>
            <person name="Luzzaro F."/>
            <person name="Endimiani A."/>
        </authorList>
    </citation>
    <scope>NUCLEOTIDE SEQUENCE [LARGE SCALE GENOMIC DNA]</scope>
    <source>
        <strain evidence="8 9">LC0559/18</strain>
    </source>
</reference>
<accession>A0A437ULH8</accession>
<dbReference type="Proteomes" id="UP000288388">
    <property type="component" value="Unassembled WGS sequence"/>
</dbReference>
<evidence type="ECO:0000256" key="4">
    <source>
        <dbReference type="ARBA" id="ARBA00023172"/>
    </source>
</evidence>
<evidence type="ECO:0000256" key="2">
    <source>
        <dbReference type="ARBA" id="ARBA00022908"/>
    </source>
</evidence>
<evidence type="ECO:0000259" key="6">
    <source>
        <dbReference type="PROSITE" id="PS51898"/>
    </source>
</evidence>
<comment type="similarity">
    <text evidence="1">Belongs to the 'phage' integrase family.</text>
</comment>
<dbReference type="GO" id="GO:0015074">
    <property type="term" value="P:DNA integration"/>
    <property type="evidence" value="ECO:0007669"/>
    <property type="project" value="UniProtKB-KW"/>
</dbReference>
<organism evidence="8 9">
    <name type="scientific">Enterococcus avium</name>
    <name type="common">Streptococcus avium</name>
    <dbReference type="NCBI Taxonomy" id="33945"/>
    <lineage>
        <taxon>Bacteria</taxon>
        <taxon>Bacillati</taxon>
        <taxon>Bacillota</taxon>
        <taxon>Bacilli</taxon>
        <taxon>Lactobacillales</taxon>
        <taxon>Enterococcaceae</taxon>
        <taxon>Enterococcus</taxon>
    </lineage>
</organism>